<feature type="non-terminal residue" evidence="2">
    <location>
        <position position="1"/>
    </location>
</feature>
<evidence type="ECO:0000256" key="1">
    <source>
        <dbReference type="SAM" id="MobiDB-lite"/>
    </source>
</evidence>
<evidence type="ECO:0000313" key="3">
    <source>
        <dbReference type="Proteomes" id="UP000789342"/>
    </source>
</evidence>
<dbReference type="EMBL" id="CAJVPV010020592">
    <property type="protein sequence ID" value="CAG8715209.1"/>
    <property type="molecule type" value="Genomic_DNA"/>
</dbReference>
<keyword evidence="3" id="KW-1185">Reference proteome</keyword>
<dbReference type="AlphaFoldDB" id="A0A9N9I0W9"/>
<proteinExistence type="predicted"/>
<comment type="caution">
    <text evidence="2">The sequence shown here is derived from an EMBL/GenBank/DDBJ whole genome shotgun (WGS) entry which is preliminary data.</text>
</comment>
<protein>
    <submittedName>
        <fullName evidence="2">11229_t:CDS:1</fullName>
    </submittedName>
</protein>
<evidence type="ECO:0000313" key="2">
    <source>
        <dbReference type="EMBL" id="CAG8715209.1"/>
    </source>
</evidence>
<sequence>VSPKEAKRIIKAAQDGGQRRKKARSLEHETKMCDGTYDDWN</sequence>
<name>A0A9N9I0W9_9GLOM</name>
<gene>
    <name evidence="2" type="ORF">AMORRO_LOCUS12959</name>
</gene>
<dbReference type="Proteomes" id="UP000789342">
    <property type="component" value="Unassembled WGS sequence"/>
</dbReference>
<accession>A0A9N9I0W9</accession>
<organism evidence="2 3">
    <name type="scientific">Acaulospora morrowiae</name>
    <dbReference type="NCBI Taxonomy" id="94023"/>
    <lineage>
        <taxon>Eukaryota</taxon>
        <taxon>Fungi</taxon>
        <taxon>Fungi incertae sedis</taxon>
        <taxon>Mucoromycota</taxon>
        <taxon>Glomeromycotina</taxon>
        <taxon>Glomeromycetes</taxon>
        <taxon>Diversisporales</taxon>
        <taxon>Acaulosporaceae</taxon>
        <taxon>Acaulospora</taxon>
    </lineage>
</organism>
<reference evidence="2" key="1">
    <citation type="submission" date="2021-06" db="EMBL/GenBank/DDBJ databases">
        <authorList>
            <person name="Kallberg Y."/>
            <person name="Tangrot J."/>
            <person name="Rosling A."/>
        </authorList>
    </citation>
    <scope>NUCLEOTIDE SEQUENCE</scope>
    <source>
        <strain evidence="2">CL551</strain>
    </source>
</reference>
<feature type="region of interest" description="Disordered" evidence="1">
    <location>
        <begin position="13"/>
        <end position="41"/>
    </location>
</feature>